<dbReference type="OrthoDB" id="3219745at2759"/>
<keyword evidence="2" id="KW-1185">Reference proteome</keyword>
<sequence>VIQQRQRGSYLLAELDGTSCKQAIAAFHIVPYISRSTVLLRPYQVKVPKMSFSGNSPKLP</sequence>
<dbReference type="EMBL" id="JH930475">
    <property type="protein sequence ID" value="EKM52625.1"/>
    <property type="molecule type" value="Genomic_DNA"/>
</dbReference>
<name>K5W0J1_PHACS</name>
<dbReference type="GeneID" id="18907159"/>
<feature type="non-terminal residue" evidence="1">
    <location>
        <position position="1"/>
    </location>
</feature>
<proteinExistence type="predicted"/>
<evidence type="ECO:0000313" key="2">
    <source>
        <dbReference type="Proteomes" id="UP000008370"/>
    </source>
</evidence>
<organism evidence="1 2">
    <name type="scientific">Phanerochaete carnosa (strain HHB-10118-sp)</name>
    <name type="common">White-rot fungus</name>
    <name type="synonym">Peniophora carnosa</name>
    <dbReference type="NCBI Taxonomy" id="650164"/>
    <lineage>
        <taxon>Eukaryota</taxon>
        <taxon>Fungi</taxon>
        <taxon>Dikarya</taxon>
        <taxon>Basidiomycota</taxon>
        <taxon>Agaricomycotina</taxon>
        <taxon>Agaricomycetes</taxon>
        <taxon>Polyporales</taxon>
        <taxon>Phanerochaetaceae</taxon>
        <taxon>Phanerochaete</taxon>
    </lineage>
</organism>
<dbReference type="HOGENOM" id="CLU_2948204_0_0_1"/>
<protein>
    <submittedName>
        <fullName evidence="1">Uncharacterized protein</fullName>
    </submittedName>
</protein>
<accession>K5W0J1</accession>
<dbReference type="AlphaFoldDB" id="K5W0J1"/>
<dbReference type="InParanoid" id="K5W0J1"/>
<reference evidence="1 2" key="1">
    <citation type="journal article" date="2012" name="BMC Genomics">
        <title>Comparative genomics of the white-rot fungi, Phanerochaete carnosa and P. chrysosporium, to elucidate the genetic basis of the distinct wood types they colonize.</title>
        <authorList>
            <person name="Suzuki H."/>
            <person name="MacDonald J."/>
            <person name="Syed K."/>
            <person name="Salamov A."/>
            <person name="Hori C."/>
            <person name="Aerts A."/>
            <person name="Henrissat B."/>
            <person name="Wiebenga A."/>
            <person name="vanKuyk P.A."/>
            <person name="Barry K."/>
            <person name="Lindquist E."/>
            <person name="LaButti K."/>
            <person name="Lapidus A."/>
            <person name="Lucas S."/>
            <person name="Coutinho P."/>
            <person name="Gong Y."/>
            <person name="Samejima M."/>
            <person name="Mahadevan R."/>
            <person name="Abou-Zaid M."/>
            <person name="de Vries R.P."/>
            <person name="Igarashi K."/>
            <person name="Yadav J.S."/>
            <person name="Grigoriev I.V."/>
            <person name="Master E.R."/>
        </authorList>
    </citation>
    <scope>NUCLEOTIDE SEQUENCE [LARGE SCALE GENOMIC DNA]</scope>
    <source>
        <strain evidence="1 2">HHB-10118-sp</strain>
    </source>
</reference>
<evidence type="ECO:0000313" key="1">
    <source>
        <dbReference type="EMBL" id="EKM52625.1"/>
    </source>
</evidence>
<dbReference type="KEGG" id="pco:PHACADRAFT_100538"/>
<gene>
    <name evidence="1" type="ORF">PHACADRAFT_100538</name>
</gene>
<dbReference type="RefSeq" id="XP_007398966.1">
    <property type="nucleotide sequence ID" value="XM_007398904.1"/>
</dbReference>
<dbReference type="Proteomes" id="UP000008370">
    <property type="component" value="Unassembled WGS sequence"/>
</dbReference>